<dbReference type="Gene3D" id="3.40.50.300">
    <property type="entry name" value="P-loop containing nucleotide triphosphate hydrolases"/>
    <property type="match status" value="2"/>
</dbReference>
<organism evidence="2 3">
    <name type="scientific">Alkalihalophilus pseudofirmus (strain ATCC BAA-2126 / JCM 17055 / OF4)</name>
    <name type="common">Bacillus pseudofirmus</name>
    <dbReference type="NCBI Taxonomy" id="398511"/>
    <lineage>
        <taxon>Bacteria</taxon>
        <taxon>Bacillati</taxon>
        <taxon>Bacillota</taxon>
        <taxon>Bacilli</taxon>
        <taxon>Bacillales</taxon>
        <taxon>Bacillaceae</taxon>
        <taxon>Alkalihalophilus</taxon>
    </lineage>
</organism>
<feature type="coiled-coil region" evidence="1">
    <location>
        <begin position="416"/>
        <end position="464"/>
    </location>
</feature>
<gene>
    <name evidence="2" type="ordered locus">BpOF4_03605</name>
</gene>
<dbReference type="KEGG" id="bpf:BpOF4_03605"/>
<sequence>MKFNYDRFISSLHQEYKENFSLGEIEDILNIKGDYDKDTPVSTGKRLLISKLSIKGKKSNGNIIDFTLPLDSGINLIIADNLKGKSSLFKMIQVALTGSNKLKADVKKWIELINLGFKINNKNYSAVIKFNNSRLSGSLYSLNNEDVSYSELNKLTPIFSATSITDYEKSIQEFFFKQFSYYPLKWTQKASQKDKNELNESRASWKTYFKSIYLESKDSSSLMYGGQGKKVFQMLLGLELTYAINYLTVKHDMLTFNKAKENEFSNQNKEETIENSYLLKRKEEIDLELEKLNSNHSSLNQLYEEYEKVINKINDENSIIIRNGKLANEKANELNSITSKINSYTLELKRINKEISTTIRYINDLEEYIEIGSFFTNLDIKHCPSCNHKVENQKKHKDTCSLCHEEINHSNTEMNKEAFHQKVNDLKRILDELNKEERLIKTSIQSLNEIYSSVKKSYLELEENLNTKNNISPLRDQLRVIENEIKSVKMKTNDSWKMNLIAEKAVIDYQLSNLGKNTVLEEQLKDDLKIPLVKRAIEKLSDFRYESSKYILTYLSDNMLEELHHFGLTSITEINIDENFDIKYKQDGEFIGFDDIAEGEQLRAKIAFYLALIQLDIENNFGRHTRFLILDSPNKEEGDSQYLNGLTQTLINIDKRYGDKLQIIIGTAERQLENIVENEKIFEKGTYVF</sequence>
<evidence type="ECO:0000313" key="2">
    <source>
        <dbReference type="EMBL" id="ADC48787.1"/>
    </source>
</evidence>
<evidence type="ECO:0000256" key="1">
    <source>
        <dbReference type="SAM" id="Coils"/>
    </source>
</evidence>
<protein>
    <submittedName>
        <fullName evidence="2">Uncharacterized protein</fullName>
    </submittedName>
</protein>
<name>D3FX32_ALKPO</name>
<dbReference type="eggNOG" id="COG0419">
    <property type="taxonomic scope" value="Bacteria"/>
</dbReference>
<accession>D3FX32</accession>
<dbReference type="AlphaFoldDB" id="D3FX32"/>
<dbReference type="InterPro" id="IPR027417">
    <property type="entry name" value="P-loop_NTPase"/>
</dbReference>
<dbReference type="EMBL" id="CP001878">
    <property type="protein sequence ID" value="ADC48787.1"/>
    <property type="molecule type" value="Genomic_DNA"/>
</dbReference>
<keyword evidence="1" id="KW-0175">Coiled coil</keyword>
<dbReference type="SUPFAM" id="SSF52540">
    <property type="entry name" value="P-loop containing nucleoside triphosphate hydrolases"/>
    <property type="match status" value="1"/>
</dbReference>
<dbReference type="HOGENOM" id="CLU_017355_0_0_9"/>
<proteinExistence type="predicted"/>
<keyword evidence="3" id="KW-1185">Reference proteome</keyword>
<dbReference type="STRING" id="398511.BpOF4_03605"/>
<feature type="coiled-coil region" evidence="1">
    <location>
        <begin position="282"/>
        <end position="354"/>
    </location>
</feature>
<dbReference type="Proteomes" id="UP000001544">
    <property type="component" value="Chromosome"/>
</dbReference>
<dbReference type="RefSeq" id="WP_012960064.1">
    <property type="nucleotide sequence ID" value="NC_013791.2"/>
</dbReference>
<evidence type="ECO:0000313" key="3">
    <source>
        <dbReference type="Proteomes" id="UP000001544"/>
    </source>
</evidence>
<reference evidence="2 3" key="1">
    <citation type="journal article" date="2011" name="Environ. Microbiol.">
        <title>Genome of alkaliphilic Bacillus pseudofirmus OF4 reveals adaptations that support the ability to grow in an external pH range from 7.5 to 11.4.</title>
        <authorList>
            <person name="Janto B."/>
            <person name="Ahmed A."/>
            <person name="Ito M."/>
            <person name="Liu J."/>
            <person name="Hicks D.B."/>
            <person name="Pagni S."/>
            <person name="Fackelmayer O.J."/>
            <person name="Smith T.A."/>
            <person name="Earl J."/>
            <person name="Elbourne L.D."/>
            <person name="Hassan K."/>
            <person name="Paulsen I.T."/>
            <person name="Kolsto A.B."/>
            <person name="Tourasse N.J."/>
            <person name="Ehrlich G.D."/>
            <person name="Boissy R."/>
            <person name="Ivey D.M."/>
            <person name="Li G."/>
            <person name="Xue Y."/>
            <person name="Ma Y."/>
            <person name="Hu F.Z."/>
            <person name="Krulwich T.A."/>
        </authorList>
    </citation>
    <scope>NUCLEOTIDE SEQUENCE [LARGE SCALE GENOMIC DNA]</scope>
    <source>
        <strain evidence="3">ATCC BAA-2126 / JCM 17055 / OF4</strain>
    </source>
</reference>